<dbReference type="VEuPathDB" id="TriTrypDB:ADEAN_000412100"/>
<organism evidence="1 2">
    <name type="scientific">Angomonas deanei</name>
    <dbReference type="NCBI Taxonomy" id="59799"/>
    <lineage>
        <taxon>Eukaryota</taxon>
        <taxon>Discoba</taxon>
        <taxon>Euglenozoa</taxon>
        <taxon>Kinetoplastea</taxon>
        <taxon>Metakinetoplastina</taxon>
        <taxon>Trypanosomatida</taxon>
        <taxon>Trypanosomatidae</taxon>
        <taxon>Strigomonadinae</taxon>
        <taxon>Angomonas</taxon>
    </lineage>
</organism>
<dbReference type="AlphaFoldDB" id="A0A7G2CAU2"/>
<gene>
    <name evidence="1" type="ORF">ADEAN_000412100</name>
</gene>
<dbReference type="OrthoDB" id="270550at2759"/>
<accession>A0A7G2CAU2</accession>
<protein>
    <submittedName>
        <fullName evidence="1">Uncharacterized protein</fullName>
    </submittedName>
</protein>
<proteinExistence type="predicted"/>
<dbReference type="EMBL" id="LR877151">
    <property type="protein sequence ID" value="CAD2216659.1"/>
    <property type="molecule type" value="Genomic_DNA"/>
</dbReference>
<dbReference type="Gene3D" id="2.60.120.620">
    <property type="entry name" value="q2cbj1_9rhob like domain"/>
    <property type="match status" value="1"/>
</dbReference>
<sequence>MLPLAARQSYLENGYAIVHNVLSPSTAAALREGARRSALARAQYYSDFPTMNRIFQSVKSSSTSDPLYDALHSHLHKRKVLLEFYKQQRRRKRRSAALAAKLLKGRKIESLSGDEMYQLSQLMAEEVKKAFGKNCTSTVKNDPQMLAAINQYRANLWMTDDALGELIHHRDEFVRPIGELAEVVGGVDRPVLFGDVANLRHPYGNPVAYQCMAPQIGTRTNPTGKKEVAVSMVVFTHKPHKLLFEPHVLRNSHRCVREQYGQQVSPKHLAVRFLPMEVHIPEQIKRFTFDKTVVGEPLNCDAIEPGSVLVMDPHLMTAFGPNFTNAVEVLYRINVVSETAKPSVKPPSWIRGWRSTAGEINFISPKVFPRLY</sequence>
<reference evidence="1 2" key="1">
    <citation type="submission" date="2020-08" db="EMBL/GenBank/DDBJ databases">
        <authorList>
            <person name="Newling K."/>
            <person name="Davey J."/>
            <person name="Forrester S."/>
        </authorList>
    </citation>
    <scope>NUCLEOTIDE SEQUENCE [LARGE SCALE GENOMIC DNA]</scope>
    <source>
        <strain evidence="2">Crithidia deanei Carvalho (ATCC PRA-265)</strain>
    </source>
</reference>
<name>A0A7G2CAU2_9TRYP</name>
<keyword evidence="2" id="KW-1185">Reference proteome</keyword>
<evidence type="ECO:0000313" key="2">
    <source>
        <dbReference type="Proteomes" id="UP000515908"/>
    </source>
</evidence>
<dbReference type="Proteomes" id="UP000515908">
    <property type="component" value="Chromosome 07"/>
</dbReference>
<evidence type="ECO:0000313" key="1">
    <source>
        <dbReference type="EMBL" id="CAD2216659.1"/>
    </source>
</evidence>